<keyword evidence="2" id="KW-0472">Membrane</keyword>
<proteinExistence type="predicted"/>
<evidence type="ECO:0000313" key="3">
    <source>
        <dbReference type="EMBL" id="KZP18301.1"/>
    </source>
</evidence>
<feature type="transmembrane region" description="Helical" evidence="2">
    <location>
        <begin position="12"/>
        <end position="31"/>
    </location>
</feature>
<keyword evidence="2" id="KW-1133">Transmembrane helix</keyword>
<dbReference type="AlphaFoldDB" id="A0A166GYR8"/>
<sequence>MPATAQHVGRSAPLLSNCLIFLLQFASLIILPSSSQNFHLLQPPNPPQNTKCLVLVDASTVVASAIKRLTAPRLARLPATTAALRVTFPVTAPWRPSPSPVTSAARKATYRVSAPRTQPPVEVELFPPPSPAEEEVPRQAPSATAAERLATSLVPAPTQLAAEVVVVDSPEAPLAVEPLQRLATPVVVWAICPATVFREPSAITAPVSATSARTAQRHKSAPATPVARKGEHRAISLLNHRS</sequence>
<keyword evidence="4" id="KW-1185">Reference proteome</keyword>
<accession>A0A166GYR8</accession>
<keyword evidence="2" id="KW-0812">Transmembrane</keyword>
<protein>
    <submittedName>
        <fullName evidence="3">Uncharacterized protein</fullName>
    </submittedName>
</protein>
<name>A0A166GYR8_9AGAM</name>
<evidence type="ECO:0000256" key="2">
    <source>
        <dbReference type="SAM" id="Phobius"/>
    </source>
</evidence>
<dbReference type="Proteomes" id="UP000076532">
    <property type="component" value="Unassembled WGS sequence"/>
</dbReference>
<evidence type="ECO:0000313" key="4">
    <source>
        <dbReference type="Proteomes" id="UP000076532"/>
    </source>
</evidence>
<reference evidence="3 4" key="1">
    <citation type="journal article" date="2016" name="Mol. Biol. Evol.">
        <title>Comparative Genomics of Early-Diverging Mushroom-Forming Fungi Provides Insights into the Origins of Lignocellulose Decay Capabilities.</title>
        <authorList>
            <person name="Nagy L.G."/>
            <person name="Riley R."/>
            <person name="Tritt A."/>
            <person name="Adam C."/>
            <person name="Daum C."/>
            <person name="Floudas D."/>
            <person name="Sun H."/>
            <person name="Yadav J.S."/>
            <person name="Pangilinan J."/>
            <person name="Larsson K.H."/>
            <person name="Matsuura K."/>
            <person name="Barry K."/>
            <person name="Labutti K."/>
            <person name="Kuo R."/>
            <person name="Ohm R.A."/>
            <person name="Bhattacharya S.S."/>
            <person name="Shirouzu T."/>
            <person name="Yoshinaga Y."/>
            <person name="Martin F.M."/>
            <person name="Grigoriev I.V."/>
            <person name="Hibbett D.S."/>
        </authorList>
    </citation>
    <scope>NUCLEOTIDE SEQUENCE [LARGE SCALE GENOMIC DNA]</scope>
    <source>
        <strain evidence="3 4">CBS 109695</strain>
    </source>
</reference>
<gene>
    <name evidence="3" type="ORF">FIBSPDRAFT_598248</name>
</gene>
<organism evidence="3 4">
    <name type="scientific">Athelia psychrophila</name>
    <dbReference type="NCBI Taxonomy" id="1759441"/>
    <lineage>
        <taxon>Eukaryota</taxon>
        <taxon>Fungi</taxon>
        <taxon>Dikarya</taxon>
        <taxon>Basidiomycota</taxon>
        <taxon>Agaricomycotina</taxon>
        <taxon>Agaricomycetes</taxon>
        <taxon>Agaricomycetidae</taxon>
        <taxon>Atheliales</taxon>
        <taxon>Atheliaceae</taxon>
        <taxon>Athelia</taxon>
    </lineage>
</organism>
<dbReference type="EMBL" id="KV417574">
    <property type="protein sequence ID" value="KZP18301.1"/>
    <property type="molecule type" value="Genomic_DNA"/>
</dbReference>
<feature type="region of interest" description="Disordered" evidence="1">
    <location>
        <begin position="208"/>
        <end position="232"/>
    </location>
</feature>
<evidence type="ECO:0000256" key="1">
    <source>
        <dbReference type="SAM" id="MobiDB-lite"/>
    </source>
</evidence>